<sequence>MWFDESRFSLFENDGRTRVRMEPHEAMDTSCIVPTVQANGGSIMIWGCFNGSGLGSAKLCDNKMKSQHYLNVLNNQVIPSMDFFFPDGTEIFQDDNIKIHRTLIIQNWFREHEDSFSHMKCPPQIPDLNPI</sequence>
<gene>
    <name evidence="1" type="ORF">AVEN_70747_1</name>
</gene>
<dbReference type="GO" id="GO:0003676">
    <property type="term" value="F:nucleic acid binding"/>
    <property type="evidence" value="ECO:0007669"/>
    <property type="project" value="InterPro"/>
</dbReference>
<comment type="caution">
    <text evidence="1">The sequence shown here is derived from an EMBL/GenBank/DDBJ whole genome shotgun (WGS) entry which is preliminary data.</text>
</comment>
<accession>A0A4Y2PUX7</accession>
<evidence type="ECO:0000313" key="2">
    <source>
        <dbReference type="Proteomes" id="UP000499080"/>
    </source>
</evidence>
<reference evidence="1 2" key="1">
    <citation type="journal article" date="2019" name="Sci. Rep.">
        <title>Orb-weaving spider Araneus ventricosus genome elucidates the spidroin gene catalogue.</title>
        <authorList>
            <person name="Kono N."/>
            <person name="Nakamura H."/>
            <person name="Ohtoshi R."/>
            <person name="Moran D.A.P."/>
            <person name="Shinohara A."/>
            <person name="Yoshida Y."/>
            <person name="Fujiwara M."/>
            <person name="Mori M."/>
            <person name="Tomita M."/>
            <person name="Arakawa K."/>
        </authorList>
    </citation>
    <scope>NUCLEOTIDE SEQUENCE [LARGE SCALE GENOMIC DNA]</scope>
</reference>
<dbReference type="EMBL" id="BGPR01012358">
    <property type="protein sequence ID" value="GBN55695.1"/>
    <property type="molecule type" value="Genomic_DNA"/>
</dbReference>
<proteinExistence type="predicted"/>
<dbReference type="Proteomes" id="UP000499080">
    <property type="component" value="Unassembled WGS sequence"/>
</dbReference>
<organism evidence="1 2">
    <name type="scientific">Araneus ventricosus</name>
    <name type="common">Orbweaver spider</name>
    <name type="synonym">Epeira ventricosa</name>
    <dbReference type="NCBI Taxonomy" id="182803"/>
    <lineage>
        <taxon>Eukaryota</taxon>
        <taxon>Metazoa</taxon>
        <taxon>Ecdysozoa</taxon>
        <taxon>Arthropoda</taxon>
        <taxon>Chelicerata</taxon>
        <taxon>Arachnida</taxon>
        <taxon>Araneae</taxon>
        <taxon>Araneomorphae</taxon>
        <taxon>Entelegynae</taxon>
        <taxon>Araneoidea</taxon>
        <taxon>Araneidae</taxon>
        <taxon>Araneus</taxon>
    </lineage>
</organism>
<evidence type="ECO:0008006" key="3">
    <source>
        <dbReference type="Google" id="ProtNLM"/>
    </source>
</evidence>
<dbReference type="InterPro" id="IPR036397">
    <property type="entry name" value="RNaseH_sf"/>
</dbReference>
<dbReference type="OrthoDB" id="6503215at2759"/>
<name>A0A4Y2PUX7_ARAVE</name>
<dbReference type="AlphaFoldDB" id="A0A4Y2PUX7"/>
<dbReference type="Gene3D" id="3.30.420.10">
    <property type="entry name" value="Ribonuclease H-like superfamily/Ribonuclease H"/>
    <property type="match status" value="1"/>
</dbReference>
<evidence type="ECO:0000313" key="1">
    <source>
        <dbReference type="EMBL" id="GBN55695.1"/>
    </source>
</evidence>
<protein>
    <recommendedName>
        <fullName evidence="3">Transposable element Tc1 transposase</fullName>
    </recommendedName>
</protein>
<keyword evidence="2" id="KW-1185">Reference proteome</keyword>